<keyword evidence="5" id="KW-1185">Reference proteome</keyword>
<dbReference type="EMBL" id="AP028917">
    <property type="protein sequence ID" value="BES98856.1"/>
    <property type="molecule type" value="Genomic_DNA"/>
</dbReference>
<feature type="chain" id="PRO_5045987025" evidence="2">
    <location>
        <begin position="23"/>
        <end position="421"/>
    </location>
</feature>
<dbReference type="PRINTS" id="PR00252">
    <property type="entry name" value="NRIONCHANNEL"/>
</dbReference>
<dbReference type="SUPFAM" id="SSF63712">
    <property type="entry name" value="Nicotinic receptor ligand binding domain-like"/>
    <property type="match status" value="1"/>
</dbReference>
<keyword evidence="1" id="KW-0472">Membrane</keyword>
<feature type="transmembrane region" description="Helical" evidence="1">
    <location>
        <begin position="310"/>
        <end position="332"/>
    </location>
</feature>
<feature type="signal peptide" evidence="2">
    <location>
        <begin position="1"/>
        <end position="22"/>
    </location>
</feature>
<dbReference type="InterPro" id="IPR006201">
    <property type="entry name" value="Neur_channel"/>
</dbReference>
<dbReference type="PANTHER" id="PTHR18945">
    <property type="entry name" value="NEUROTRANSMITTER GATED ION CHANNEL"/>
    <property type="match status" value="1"/>
</dbReference>
<keyword evidence="2" id="KW-0732">Signal</keyword>
<evidence type="ECO:0000313" key="5">
    <source>
        <dbReference type="Proteomes" id="UP001307889"/>
    </source>
</evidence>
<proteinExistence type="predicted"/>
<dbReference type="InterPro" id="IPR036734">
    <property type="entry name" value="Neur_chan_lig-bd_sf"/>
</dbReference>
<gene>
    <name evidence="4" type="ORF">NTJ_11672</name>
</gene>
<dbReference type="Gene3D" id="2.70.170.10">
    <property type="entry name" value="Neurotransmitter-gated ion-channel ligand-binding domain"/>
    <property type="match status" value="1"/>
</dbReference>
<keyword evidence="1" id="KW-1133">Transmembrane helix</keyword>
<dbReference type="InterPro" id="IPR006202">
    <property type="entry name" value="Neur_chan_lig-bd"/>
</dbReference>
<evidence type="ECO:0000256" key="1">
    <source>
        <dbReference type="SAM" id="Phobius"/>
    </source>
</evidence>
<feature type="transmembrane region" description="Helical" evidence="1">
    <location>
        <begin position="251"/>
        <end position="272"/>
    </location>
</feature>
<keyword evidence="1" id="KW-0812">Transmembrane</keyword>
<accession>A0ABN7B373</accession>
<protein>
    <submittedName>
        <fullName evidence="4">Nicotinic acetylcholine receptor</fullName>
    </submittedName>
</protein>
<name>A0ABN7B373_9HEMI</name>
<reference evidence="4 5" key="1">
    <citation type="submission" date="2023-09" db="EMBL/GenBank/DDBJ databases">
        <title>Nesidiocoris tenuis whole genome shotgun sequence.</title>
        <authorList>
            <person name="Shibata T."/>
            <person name="Shimoda M."/>
            <person name="Kobayashi T."/>
            <person name="Uehara T."/>
        </authorList>
    </citation>
    <scope>NUCLEOTIDE SEQUENCE [LARGE SCALE GENOMIC DNA]</scope>
    <source>
        <strain evidence="4 5">Japan</strain>
    </source>
</reference>
<evidence type="ECO:0000259" key="3">
    <source>
        <dbReference type="Pfam" id="PF02931"/>
    </source>
</evidence>
<dbReference type="Pfam" id="PF02931">
    <property type="entry name" value="Neur_chan_LBD"/>
    <property type="match status" value="1"/>
</dbReference>
<sequence>MSLSRMLLFSGFLVLCLNSAKAQDEDPGGCEGNSKSPYSKLRKDVFCNYDVETRPVKDRKTPVKLNATFHVRYLSMSEAENILKVHVLAEITWRDEFIKWKPEDYGGVQVIVVDRASVWTPDLILYNDRFYYGSRSDLFISSVHVYYTGLMYALPQGELSAHCNLDLYRWPFDRHTCKAYVGSTNYNGNQLDIELRKNRTVNMDLYLNSSVWELESVSASKLSFNIGATNATKTKYVRFVKTFNVRRFSSGLFSTIGLPIIACISLTLSTFWMDLQNPARSICTLVSLAGHISFLQYLGNLLPANSTKNILIIIILRDSLLVTLLTFVASIVNRRIQALQTAPPHSLISLINKMSNSGPVKFLMLPDDQEIATSSDDEVTLVKTATKLKHEWVLISTLIDRSLFFIFSSVYIILYLVYSLS</sequence>
<feature type="domain" description="Neurotransmitter-gated ion-channel ligand-binding" evidence="3">
    <location>
        <begin position="40"/>
        <end position="247"/>
    </location>
</feature>
<dbReference type="CDD" id="cd18989">
    <property type="entry name" value="LGIC_ECD_cation"/>
    <property type="match status" value="1"/>
</dbReference>
<keyword evidence="4" id="KW-0675">Receptor</keyword>
<dbReference type="Proteomes" id="UP001307889">
    <property type="component" value="Chromosome 9"/>
</dbReference>
<organism evidence="4 5">
    <name type="scientific">Nesidiocoris tenuis</name>
    <dbReference type="NCBI Taxonomy" id="355587"/>
    <lineage>
        <taxon>Eukaryota</taxon>
        <taxon>Metazoa</taxon>
        <taxon>Ecdysozoa</taxon>
        <taxon>Arthropoda</taxon>
        <taxon>Hexapoda</taxon>
        <taxon>Insecta</taxon>
        <taxon>Pterygota</taxon>
        <taxon>Neoptera</taxon>
        <taxon>Paraneoptera</taxon>
        <taxon>Hemiptera</taxon>
        <taxon>Heteroptera</taxon>
        <taxon>Panheteroptera</taxon>
        <taxon>Cimicomorpha</taxon>
        <taxon>Miridae</taxon>
        <taxon>Dicyphina</taxon>
        <taxon>Nesidiocoris</taxon>
    </lineage>
</organism>
<evidence type="ECO:0000313" key="4">
    <source>
        <dbReference type="EMBL" id="BES98856.1"/>
    </source>
</evidence>
<evidence type="ECO:0000256" key="2">
    <source>
        <dbReference type="SAM" id="SignalP"/>
    </source>
</evidence>
<feature type="transmembrane region" description="Helical" evidence="1">
    <location>
        <begin position="392"/>
        <end position="418"/>
    </location>
</feature>